<feature type="transmembrane region" description="Helical" evidence="1">
    <location>
        <begin position="12"/>
        <end position="38"/>
    </location>
</feature>
<dbReference type="OrthoDB" id="214771at2157"/>
<feature type="domain" description="DUF5658" evidence="2">
    <location>
        <begin position="22"/>
        <end position="109"/>
    </location>
</feature>
<dbReference type="PATRIC" id="fig|1227456.3.peg.812"/>
<dbReference type="RefSeq" id="WP_005040229.1">
    <property type="nucleotide sequence ID" value="NZ_AOME01000015.1"/>
</dbReference>
<accession>M0NB38</accession>
<dbReference type="Pfam" id="PF18902">
    <property type="entry name" value="DUF5658"/>
    <property type="match status" value="1"/>
</dbReference>
<dbReference type="AlphaFoldDB" id="M0NB38"/>
<keyword evidence="1" id="KW-1133">Transmembrane helix</keyword>
<organism evidence="3 4">
    <name type="scientific">Halococcus salifodinae DSM 8989</name>
    <dbReference type="NCBI Taxonomy" id="1227456"/>
    <lineage>
        <taxon>Archaea</taxon>
        <taxon>Methanobacteriati</taxon>
        <taxon>Methanobacteriota</taxon>
        <taxon>Stenosarchaea group</taxon>
        <taxon>Halobacteria</taxon>
        <taxon>Halobacteriales</taxon>
        <taxon>Halococcaceae</taxon>
        <taxon>Halococcus</taxon>
    </lineage>
</organism>
<keyword evidence="4" id="KW-1185">Reference proteome</keyword>
<gene>
    <name evidence="3" type="ORF">C450_03927</name>
</gene>
<dbReference type="EMBL" id="AOME01000015">
    <property type="protein sequence ID" value="EMA55182.1"/>
    <property type="molecule type" value="Genomic_DNA"/>
</dbReference>
<keyword evidence="1" id="KW-0472">Membrane</keyword>
<evidence type="ECO:0000313" key="3">
    <source>
        <dbReference type="EMBL" id="EMA55182.1"/>
    </source>
</evidence>
<comment type="caution">
    <text evidence="3">The sequence shown here is derived from an EMBL/GenBank/DDBJ whole genome shotgun (WGS) entry which is preliminary data.</text>
</comment>
<feature type="transmembrane region" description="Helical" evidence="1">
    <location>
        <begin position="58"/>
        <end position="78"/>
    </location>
</feature>
<dbReference type="InterPro" id="IPR043717">
    <property type="entry name" value="DUF5658"/>
</dbReference>
<protein>
    <recommendedName>
        <fullName evidence="2">DUF5658 domain-containing protein</fullName>
    </recommendedName>
</protein>
<evidence type="ECO:0000256" key="1">
    <source>
        <dbReference type="SAM" id="Phobius"/>
    </source>
</evidence>
<evidence type="ECO:0000259" key="2">
    <source>
        <dbReference type="Pfam" id="PF18902"/>
    </source>
</evidence>
<dbReference type="Proteomes" id="UP000011625">
    <property type="component" value="Unassembled WGS sequence"/>
</dbReference>
<reference evidence="3 4" key="1">
    <citation type="journal article" date="2014" name="PLoS Genet.">
        <title>Phylogenetically driven sequencing of extremely halophilic archaea reveals strategies for static and dynamic osmo-response.</title>
        <authorList>
            <person name="Becker E.A."/>
            <person name="Seitzer P.M."/>
            <person name="Tritt A."/>
            <person name="Larsen D."/>
            <person name="Krusor M."/>
            <person name="Yao A.I."/>
            <person name="Wu D."/>
            <person name="Madern D."/>
            <person name="Eisen J.A."/>
            <person name="Darling A.E."/>
            <person name="Facciotti M.T."/>
        </authorList>
    </citation>
    <scope>NUCLEOTIDE SEQUENCE [LARGE SCALE GENOMIC DNA]</scope>
    <source>
        <strain evidence="3 4">DSM 8989</strain>
    </source>
</reference>
<proteinExistence type="predicted"/>
<sequence length="114" mass="11883">MQFRSSDTERDADYAALVVGMVFVWGVCDGVSTLLAASLVGVEFETNPTVRALLSTPALALGVKLAAAVLAGLVALAGERFVRTVPGWRWFFFVLIGLGTVVTGLNLGVAIGAL</sequence>
<name>M0NB38_9EURY</name>
<evidence type="ECO:0000313" key="4">
    <source>
        <dbReference type="Proteomes" id="UP000011625"/>
    </source>
</evidence>
<keyword evidence="1" id="KW-0812">Transmembrane</keyword>
<feature type="transmembrane region" description="Helical" evidence="1">
    <location>
        <begin position="90"/>
        <end position="113"/>
    </location>
</feature>